<dbReference type="InterPro" id="IPR048813">
    <property type="entry name" value="GP7-like"/>
</dbReference>
<dbReference type="AlphaFoldDB" id="A0A6M3K7R1"/>
<protein>
    <submittedName>
        <fullName evidence="1">Putative major capsid protein</fullName>
    </submittedName>
</protein>
<evidence type="ECO:0000313" key="1">
    <source>
        <dbReference type="EMBL" id="QJA77795.1"/>
    </source>
</evidence>
<reference evidence="1" key="1">
    <citation type="submission" date="2020-03" db="EMBL/GenBank/DDBJ databases">
        <title>The deep terrestrial virosphere.</title>
        <authorList>
            <person name="Holmfeldt K."/>
            <person name="Nilsson E."/>
            <person name="Simone D."/>
            <person name="Lopez-Fernandez M."/>
            <person name="Wu X."/>
            <person name="de Brujin I."/>
            <person name="Lundin D."/>
            <person name="Andersson A."/>
            <person name="Bertilsson S."/>
            <person name="Dopson M."/>
        </authorList>
    </citation>
    <scope>NUCLEOTIDE SEQUENCE</scope>
    <source>
        <strain evidence="1">MM415A01210</strain>
    </source>
</reference>
<name>A0A6M3K7R1_9ZZZZ</name>
<dbReference type="EMBL" id="MT142303">
    <property type="protein sequence ID" value="QJA77795.1"/>
    <property type="molecule type" value="Genomic_DNA"/>
</dbReference>
<proteinExistence type="predicted"/>
<sequence>MPLTAVGGVYTLLDLIKMLDPSNGQLLFVAETLARKNPIVREVPIMEANQALTHIGSRQSSLPTVQKRAINDGVPKSAHKEIPVTAPMSLFETMSQVDEELLRLAGTNAGAVRQRKDAAFIEAMAQAVADEIFFGSIADDVLGFNGLTTMFNSSTTYPNGDSSWYYNVLKAGGAGGCTSVWIIEWGPEKAHLIYPKNTVGGIEIQDLGKQLVAGVTASTEFVAYVTQFKWRCGLFVADERCVQRLCNIERTGVANIWSDDDMITLMNQLPDMGENPNTRIYCNRQIRTQMDIRLKDKNNVNYTSSDQPFGPPVMRFRGVPVQVCDALNTAEADVA</sequence>
<organism evidence="1">
    <name type="scientific">viral metagenome</name>
    <dbReference type="NCBI Taxonomy" id="1070528"/>
    <lineage>
        <taxon>unclassified sequences</taxon>
        <taxon>metagenomes</taxon>
        <taxon>organismal metagenomes</taxon>
    </lineage>
</organism>
<dbReference type="NCBIfam" id="NF045672">
    <property type="entry name" value="MCP_gp7_epsi_15"/>
    <property type="match status" value="1"/>
</dbReference>
<accession>A0A6M3K7R1</accession>
<dbReference type="Pfam" id="PF20911">
    <property type="entry name" value="GP7"/>
    <property type="match status" value="1"/>
</dbReference>
<gene>
    <name evidence="1" type="ORF">MM415A01210_0004</name>
</gene>